<dbReference type="VEuPathDB" id="MicrosporidiaDB:TUBRATIS_24210"/>
<keyword evidence="3" id="KW-1185">Reference proteome</keyword>
<proteinExistence type="predicted"/>
<dbReference type="Proteomes" id="UP000282876">
    <property type="component" value="Unassembled WGS sequence"/>
</dbReference>
<keyword evidence="1" id="KW-0732">Signal</keyword>
<organism evidence="2 3">
    <name type="scientific">Tubulinosema ratisbonensis</name>
    <dbReference type="NCBI Taxonomy" id="291195"/>
    <lineage>
        <taxon>Eukaryota</taxon>
        <taxon>Fungi</taxon>
        <taxon>Fungi incertae sedis</taxon>
        <taxon>Microsporidia</taxon>
        <taxon>Tubulinosematoidea</taxon>
        <taxon>Tubulinosematidae</taxon>
        <taxon>Tubulinosema</taxon>
    </lineage>
</organism>
<dbReference type="EMBL" id="RCSS01000633">
    <property type="protein sequence ID" value="RVD91138.1"/>
    <property type="molecule type" value="Genomic_DNA"/>
</dbReference>
<sequence>MHIFTFIVLFCINVLLKKEKNFEIRSFYKAYIKNNRNIVLKQDLKKLENFYSTKEDLYSNLLQKFIFMQGIYNKFVSKVRPIKNVSNLDPQRVICYFSAVILYDFYSNYLIYTNVFANKISQKSVKFSSLYRYLLSKKRITIRESCFLFLSKFIQEYLEEINIINVPNNDLNNLFKKELDAFLKNHDMFFIYNIDYTLNYQKKELEKIFNDKIISYFNFLIRKIIISSEYQELLILFPEQRIFLTFLKHETKDFVILKKIHYFITFVLTKCNLILNFLIGESKLENLKHIPIYKSFILVKLQYKIRCLFCLLILKHQIFENQKDIKYKIRGLCCVSFFRMKNAKLFLDEKKILKYFTLKNLEKNNHIPLFLND</sequence>
<feature type="signal peptide" evidence="1">
    <location>
        <begin position="1"/>
        <end position="16"/>
    </location>
</feature>
<gene>
    <name evidence="2" type="ORF">TUBRATIS_24210</name>
</gene>
<evidence type="ECO:0000313" key="2">
    <source>
        <dbReference type="EMBL" id="RVD91138.1"/>
    </source>
</evidence>
<accession>A0A437AJ67</accession>
<name>A0A437AJ67_9MICR</name>
<comment type="caution">
    <text evidence="2">The sequence shown here is derived from an EMBL/GenBank/DDBJ whole genome shotgun (WGS) entry which is preliminary data.</text>
</comment>
<reference evidence="2 3" key="1">
    <citation type="submission" date="2018-10" db="EMBL/GenBank/DDBJ databases">
        <title>Draft genome sequence of the microsporidian Tubulinosema ratisbonensis.</title>
        <authorList>
            <person name="Polonais V."/>
            <person name="Peyretaillade E."/>
            <person name="Niehus S."/>
            <person name="Wawrzyniak I."/>
            <person name="Franchet A."/>
            <person name="Gaspin C."/>
            <person name="Reichstadt M."/>
            <person name="Belser C."/>
            <person name="Labadie K."/>
            <person name="Delbac F."/>
            <person name="Ferrandon D."/>
        </authorList>
    </citation>
    <scope>NUCLEOTIDE SEQUENCE [LARGE SCALE GENOMIC DNA]</scope>
    <source>
        <strain evidence="2 3">Franzen</strain>
    </source>
</reference>
<evidence type="ECO:0000256" key="1">
    <source>
        <dbReference type="SAM" id="SignalP"/>
    </source>
</evidence>
<protein>
    <submittedName>
        <fullName evidence="2">Uncharacterized protein</fullName>
    </submittedName>
</protein>
<evidence type="ECO:0000313" key="3">
    <source>
        <dbReference type="Proteomes" id="UP000282876"/>
    </source>
</evidence>
<feature type="chain" id="PRO_5019396922" evidence="1">
    <location>
        <begin position="17"/>
        <end position="373"/>
    </location>
</feature>
<dbReference type="AlphaFoldDB" id="A0A437AJ67"/>